<evidence type="ECO:0000256" key="1">
    <source>
        <dbReference type="SAM" id="Phobius"/>
    </source>
</evidence>
<gene>
    <name evidence="2" type="ORF">SAP269_05540</name>
</gene>
<keyword evidence="1" id="KW-1133">Transmembrane helix</keyword>
<keyword evidence="1" id="KW-0472">Membrane</keyword>
<accession>A0ABM8JL27</accession>
<feature type="transmembrane region" description="Helical" evidence="1">
    <location>
        <begin position="111"/>
        <end position="136"/>
    </location>
</feature>
<reference evidence="3" key="1">
    <citation type="journal article" date="2024" name="FEMS Microbiol. Lett.">
        <title>Genomic insights into Spiroplasma endosymbionts that induce male-killing and protective phenotypes in the pea aphid.</title>
        <authorList>
            <person name="Arai H."/>
            <person name="Legeai F."/>
            <person name="Kageyama D."/>
            <person name="Sugio A."/>
            <person name="Simon J.C."/>
        </authorList>
    </citation>
    <scope>NUCLEOTIDE SEQUENCE [LARGE SCALE GENOMIC DNA]</scope>
    <source>
        <strain evidence="3">sAp269</strain>
    </source>
</reference>
<dbReference type="RefSeq" id="WP_353306716.1">
    <property type="nucleotide sequence ID" value="NZ_AP028955.1"/>
</dbReference>
<keyword evidence="3" id="KW-1185">Reference proteome</keyword>
<keyword evidence="1" id="KW-0812">Transmembrane</keyword>
<evidence type="ECO:0000313" key="3">
    <source>
        <dbReference type="Proteomes" id="UP001473424"/>
    </source>
</evidence>
<sequence>MQKISKKLSKLDKISFYVFITMLIVMILGLILIGTVSWTVKPLGAKVAESHDGFLILINSHPWTIGDFIKGSITNFGVTMSLTDYFDKLKIAFAALGGTATLTGPAAQLQIGLILSVIATPILLFTIIIIFGYSCYLKVVKKIKIAIY</sequence>
<evidence type="ECO:0000313" key="2">
    <source>
        <dbReference type="EMBL" id="BET37965.1"/>
    </source>
</evidence>
<organism evidence="2 3">
    <name type="scientific">Spiroplasma ixodetis</name>
    <dbReference type="NCBI Taxonomy" id="2141"/>
    <lineage>
        <taxon>Bacteria</taxon>
        <taxon>Bacillati</taxon>
        <taxon>Mycoplasmatota</taxon>
        <taxon>Mollicutes</taxon>
        <taxon>Entomoplasmatales</taxon>
        <taxon>Spiroplasmataceae</taxon>
        <taxon>Spiroplasma</taxon>
    </lineage>
</organism>
<feature type="transmembrane region" description="Helical" evidence="1">
    <location>
        <begin position="16"/>
        <end position="40"/>
    </location>
</feature>
<dbReference type="EMBL" id="AP028955">
    <property type="protein sequence ID" value="BET37965.1"/>
    <property type="molecule type" value="Genomic_DNA"/>
</dbReference>
<protein>
    <submittedName>
        <fullName evidence="2">Uncharacterized protein</fullName>
    </submittedName>
</protein>
<name>A0ABM8JL27_9MOLU</name>
<dbReference type="Proteomes" id="UP001473424">
    <property type="component" value="Chromosome"/>
</dbReference>
<proteinExistence type="predicted"/>